<dbReference type="GeneID" id="110798615"/>
<reference evidence="7" key="2">
    <citation type="submission" date="2025-08" db="UniProtKB">
        <authorList>
            <consortium name="RefSeq"/>
        </authorList>
    </citation>
    <scope>IDENTIFICATION</scope>
    <source>
        <tissue evidence="7">Leaf</tissue>
    </source>
</reference>
<keyword evidence="2 4" id="KW-0378">Hydrolase</keyword>
<name>A0A9R0J1I5_SPIOL</name>
<gene>
    <name evidence="7" type="primary">LOC110798615</name>
</gene>
<dbReference type="GO" id="GO:0009134">
    <property type="term" value="P:nucleoside diphosphate catabolic process"/>
    <property type="evidence" value="ECO:0000318"/>
    <property type="project" value="GO_Central"/>
</dbReference>
<dbReference type="PROSITE" id="PS01238">
    <property type="entry name" value="GDA1_CD39_NTPASE"/>
    <property type="match status" value="1"/>
</dbReference>
<dbReference type="Gene3D" id="3.30.420.40">
    <property type="match status" value="1"/>
</dbReference>
<dbReference type="InterPro" id="IPR000407">
    <property type="entry name" value="GDA1_CD39_NTPase"/>
</dbReference>
<evidence type="ECO:0000256" key="1">
    <source>
        <dbReference type="ARBA" id="ARBA00009283"/>
    </source>
</evidence>
<keyword evidence="5" id="KW-1133">Transmembrane helix</keyword>
<accession>A0A9R0J1I5</accession>
<protein>
    <submittedName>
        <fullName evidence="7">Probable apyrase 6</fullName>
    </submittedName>
</protein>
<proteinExistence type="inferred from homology"/>
<keyword evidence="6" id="KW-1185">Reference proteome</keyword>
<dbReference type="Gene3D" id="3.30.420.150">
    <property type="entry name" value="Exopolyphosphatase. Domain 2"/>
    <property type="match status" value="1"/>
</dbReference>
<dbReference type="Proteomes" id="UP000813463">
    <property type="component" value="Chromosome 5"/>
</dbReference>
<organism evidence="6 7">
    <name type="scientific">Spinacia oleracea</name>
    <name type="common">Spinach</name>
    <dbReference type="NCBI Taxonomy" id="3562"/>
    <lineage>
        <taxon>Eukaryota</taxon>
        <taxon>Viridiplantae</taxon>
        <taxon>Streptophyta</taxon>
        <taxon>Embryophyta</taxon>
        <taxon>Tracheophyta</taxon>
        <taxon>Spermatophyta</taxon>
        <taxon>Magnoliopsida</taxon>
        <taxon>eudicotyledons</taxon>
        <taxon>Gunneridae</taxon>
        <taxon>Pentapetalae</taxon>
        <taxon>Caryophyllales</taxon>
        <taxon>Chenopodiaceae</taxon>
        <taxon>Chenopodioideae</taxon>
        <taxon>Anserineae</taxon>
        <taxon>Spinacia</taxon>
    </lineage>
</organism>
<dbReference type="GO" id="GO:0017110">
    <property type="term" value="F:nucleoside diphosphate phosphatase activity"/>
    <property type="evidence" value="ECO:0000318"/>
    <property type="project" value="GO_Central"/>
</dbReference>
<feature type="transmembrane region" description="Helical" evidence="5">
    <location>
        <begin position="51"/>
        <end position="70"/>
    </location>
</feature>
<dbReference type="Pfam" id="PF01150">
    <property type="entry name" value="GDA1_CD39"/>
    <property type="match status" value="1"/>
</dbReference>
<feature type="active site" description="Proton acceptor" evidence="3">
    <location>
        <position position="203"/>
    </location>
</feature>
<evidence type="ECO:0000256" key="3">
    <source>
        <dbReference type="PIRSR" id="PIRSR600407-1"/>
    </source>
</evidence>
<keyword evidence="5" id="KW-0812">Transmembrane</keyword>
<dbReference type="KEGG" id="soe:110798615"/>
<sequence length="530" mass="59962">MASTNYNNFPSSSSKSYIPLHKTQLPPRMQPFSLSPPPPSNHPKSRHHKHLLLIVSLSLLPFLFYFLSLYRSLHLPPSSSFGLIVDISTSRSQILVFRSLNEVSGNPFSGQSSDSFWVDTGSSKFSGQPKLAGRVLFKLMDFAKEKIPNSEWEDTKVQLMITGDLVGGVEERKLVLEECRRIMRSSGFMFRDDWASVLEGEDEGLYSWLAVNYALGYLGNKPEETAGVVSLGRSAMQVSFASPEAQQSESSRVIRFGGVPYNLYTQSLQQFGQDAVWKLLLERNTPDLMSSSLNSEISIPNPCYPRGYELTSQTSDEKLMKSHATGNFSACKSELTMSLKGRKGRCTRAPCEIVPSIFSELENKPHPRQRFFLSSQVRGLVPKASVSELEFVAHQFCEDDWENLKRKYDIDDVDLSRSCFSHAFMVVLLRDSFGIPFDEKRVEFAAGSTPVDWRLGAFISQTMMESVDSITEHHDIHIIENESVTFFFLFAVLIVFVLLAAFFVLNLRKPQFKTIYDLEKGHYIVTRVPR</sequence>
<dbReference type="GO" id="GO:0016020">
    <property type="term" value="C:membrane"/>
    <property type="evidence" value="ECO:0000318"/>
    <property type="project" value="GO_Central"/>
</dbReference>
<keyword evidence="5" id="KW-0472">Membrane</keyword>
<evidence type="ECO:0000313" key="7">
    <source>
        <dbReference type="RefSeq" id="XP_021859499.2"/>
    </source>
</evidence>
<dbReference type="AlphaFoldDB" id="A0A9R0J1I5"/>
<comment type="similarity">
    <text evidence="1 4">Belongs to the GDA1/CD39 NTPase family.</text>
</comment>
<evidence type="ECO:0000313" key="6">
    <source>
        <dbReference type="Proteomes" id="UP000813463"/>
    </source>
</evidence>
<evidence type="ECO:0000256" key="4">
    <source>
        <dbReference type="RuleBase" id="RU003833"/>
    </source>
</evidence>
<dbReference type="PANTHER" id="PTHR11782:SF96">
    <property type="entry name" value="APYRASE 6-RELATED"/>
    <property type="match status" value="1"/>
</dbReference>
<evidence type="ECO:0000256" key="2">
    <source>
        <dbReference type="ARBA" id="ARBA00022801"/>
    </source>
</evidence>
<dbReference type="RefSeq" id="XP_021859499.2">
    <property type="nucleotide sequence ID" value="XM_022003807.2"/>
</dbReference>
<feature type="transmembrane region" description="Helical" evidence="5">
    <location>
        <begin position="486"/>
        <end position="505"/>
    </location>
</feature>
<evidence type="ECO:0000256" key="5">
    <source>
        <dbReference type="SAM" id="Phobius"/>
    </source>
</evidence>
<reference evidence="6" key="1">
    <citation type="journal article" date="2021" name="Nat. Commun.">
        <title>Genomic analyses provide insights into spinach domestication and the genetic basis of agronomic traits.</title>
        <authorList>
            <person name="Cai X."/>
            <person name="Sun X."/>
            <person name="Xu C."/>
            <person name="Sun H."/>
            <person name="Wang X."/>
            <person name="Ge C."/>
            <person name="Zhang Z."/>
            <person name="Wang Q."/>
            <person name="Fei Z."/>
            <person name="Jiao C."/>
            <person name="Wang Q."/>
        </authorList>
    </citation>
    <scope>NUCLEOTIDE SEQUENCE [LARGE SCALE GENOMIC DNA]</scope>
    <source>
        <strain evidence="6">cv. Varoflay</strain>
    </source>
</reference>
<dbReference type="PANTHER" id="PTHR11782">
    <property type="entry name" value="ADENOSINE/GUANOSINE DIPHOSPHATASE"/>
    <property type="match status" value="1"/>
</dbReference>